<dbReference type="PANTHER" id="PTHR36919">
    <property type="entry name" value="BLR1215 PROTEIN"/>
    <property type="match status" value="1"/>
</dbReference>
<dbReference type="KEGG" id="smon:AWR27_16570"/>
<dbReference type="AlphaFoldDB" id="A0A1P9X4K1"/>
<organism evidence="2 3">
    <name type="scientific">Spirosoma montaniterrae</name>
    <dbReference type="NCBI Taxonomy" id="1178516"/>
    <lineage>
        <taxon>Bacteria</taxon>
        <taxon>Pseudomonadati</taxon>
        <taxon>Bacteroidota</taxon>
        <taxon>Cytophagia</taxon>
        <taxon>Cytophagales</taxon>
        <taxon>Cytophagaceae</taxon>
        <taxon>Spirosoma</taxon>
    </lineage>
</organism>
<dbReference type="OrthoDB" id="9814399at2"/>
<sequence>MVASADNPDAILGKWLSSKGKNQVQIYKQGGRYFGRMVWMAEPNDPATNKPKTDRLNPDVKLRSRPLMHLTMMTNLRYKGNNVWTDGQVYNPEDGRTYGCELTLRDANSLDISGYVMGLGFLKKTRTWTRVK</sequence>
<gene>
    <name evidence="2" type="ORF">AWR27_16570</name>
</gene>
<dbReference type="PANTHER" id="PTHR36919:SF2">
    <property type="entry name" value="BLL6627 PROTEIN"/>
    <property type="match status" value="1"/>
</dbReference>
<evidence type="ECO:0000259" key="1">
    <source>
        <dbReference type="Pfam" id="PF09917"/>
    </source>
</evidence>
<dbReference type="InterPro" id="IPR019223">
    <property type="entry name" value="DUF2147"/>
</dbReference>
<evidence type="ECO:0000313" key="3">
    <source>
        <dbReference type="Proteomes" id="UP000187941"/>
    </source>
</evidence>
<dbReference type="Pfam" id="PF09917">
    <property type="entry name" value="DUF2147"/>
    <property type="match status" value="1"/>
</dbReference>
<keyword evidence="3" id="KW-1185">Reference proteome</keyword>
<proteinExistence type="predicted"/>
<accession>A0A1P9X4K1</accession>
<name>A0A1P9X4K1_9BACT</name>
<evidence type="ECO:0000313" key="2">
    <source>
        <dbReference type="EMBL" id="AQG82541.1"/>
    </source>
</evidence>
<dbReference type="EMBL" id="CP014263">
    <property type="protein sequence ID" value="AQG82541.1"/>
    <property type="molecule type" value="Genomic_DNA"/>
</dbReference>
<dbReference type="Proteomes" id="UP000187941">
    <property type="component" value="Chromosome"/>
</dbReference>
<feature type="domain" description="DUF2147" evidence="1">
    <location>
        <begin position="13"/>
        <end position="130"/>
    </location>
</feature>
<protein>
    <submittedName>
        <fullName evidence="2">SIGNAL peptide protein</fullName>
    </submittedName>
</protein>
<dbReference type="Gene3D" id="2.40.128.520">
    <property type="match status" value="1"/>
</dbReference>
<reference evidence="2 3" key="1">
    <citation type="submission" date="2016-01" db="EMBL/GenBank/DDBJ databases">
        <authorList>
            <person name="Oliw E.H."/>
        </authorList>
    </citation>
    <scope>NUCLEOTIDE SEQUENCE [LARGE SCALE GENOMIC DNA]</scope>
    <source>
        <strain evidence="2 3">DY10</strain>
    </source>
</reference>